<dbReference type="Pfam" id="PF00378">
    <property type="entry name" value="ECH_1"/>
    <property type="match status" value="1"/>
</dbReference>
<sequence>MSNELVIEDVEPGVRRLTLNRPERRNALDGNLLDALLAALSDARSASPDLKVLVLAGAGPAFCAGADLKWLSSGVLADHGAHIEFQEKLKALTEAIEAAPQVVIGAVHGYALAGGLEVLLACDLIVAAKDAVIGDEHIKRNLLPGGGGSQRLPRRIGLSRGLYCLLTGHRMSGSQAEEWGLACASVEEPELGPTVLAMASSLAERDGRALDAMKSVARHGFELPLSDGLWLELWTQHRYRSRSQAMDAGVADFARGSDRARSLAGASDGAQA</sequence>
<evidence type="ECO:0000256" key="2">
    <source>
        <dbReference type="RuleBase" id="RU003707"/>
    </source>
</evidence>
<dbReference type="SUPFAM" id="SSF52096">
    <property type="entry name" value="ClpP/crotonase"/>
    <property type="match status" value="1"/>
</dbReference>
<protein>
    <submittedName>
        <fullName evidence="3">Enoyl-CoA hydratase/isomerase family protein</fullName>
    </submittedName>
</protein>
<dbReference type="AlphaFoldDB" id="A0A552WXR6"/>
<comment type="caution">
    <text evidence="3">The sequence shown here is derived from an EMBL/GenBank/DDBJ whole genome shotgun (WGS) entry which is preliminary data.</text>
</comment>
<evidence type="ECO:0000256" key="1">
    <source>
        <dbReference type="ARBA" id="ARBA00005254"/>
    </source>
</evidence>
<dbReference type="InterPro" id="IPR018376">
    <property type="entry name" value="Enoyl-CoA_hyd/isom_CS"/>
</dbReference>
<keyword evidence="3" id="KW-0413">Isomerase</keyword>
<proteinExistence type="inferred from homology"/>
<accession>A0A552WXR6</accession>
<keyword evidence="4" id="KW-1185">Reference proteome</keyword>
<dbReference type="PANTHER" id="PTHR11941">
    <property type="entry name" value="ENOYL-COA HYDRATASE-RELATED"/>
    <property type="match status" value="1"/>
</dbReference>
<dbReference type="InterPro" id="IPR029045">
    <property type="entry name" value="ClpP/crotonase-like_dom_sf"/>
</dbReference>
<dbReference type="Gene3D" id="3.90.226.10">
    <property type="entry name" value="2-enoyl-CoA Hydratase, Chain A, domain 1"/>
    <property type="match status" value="1"/>
</dbReference>
<comment type="similarity">
    <text evidence="1 2">Belongs to the enoyl-CoA hydratase/isomerase family.</text>
</comment>
<dbReference type="GO" id="GO:0016853">
    <property type="term" value="F:isomerase activity"/>
    <property type="evidence" value="ECO:0007669"/>
    <property type="project" value="UniProtKB-KW"/>
</dbReference>
<dbReference type="PROSITE" id="PS00166">
    <property type="entry name" value="ENOYL_COA_HYDRATASE"/>
    <property type="match status" value="1"/>
</dbReference>
<dbReference type="CDD" id="cd06558">
    <property type="entry name" value="crotonase-like"/>
    <property type="match status" value="1"/>
</dbReference>
<dbReference type="PANTHER" id="PTHR11941:SF54">
    <property type="entry name" value="ENOYL-COA HYDRATASE, MITOCHONDRIAL"/>
    <property type="match status" value="1"/>
</dbReference>
<evidence type="ECO:0000313" key="3">
    <source>
        <dbReference type="EMBL" id="TRW47631.1"/>
    </source>
</evidence>
<organism evidence="3 4">
    <name type="scientific">Georgenia yuyongxinii</name>
    <dbReference type="NCBI Taxonomy" id="2589797"/>
    <lineage>
        <taxon>Bacteria</taxon>
        <taxon>Bacillati</taxon>
        <taxon>Actinomycetota</taxon>
        <taxon>Actinomycetes</taxon>
        <taxon>Micrococcales</taxon>
        <taxon>Bogoriellaceae</taxon>
        <taxon>Georgenia</taxon>
    </lineage>
</organism>
<dbReference type="GO" id="GO:0006635">
    <property type="term" value="P:fatty acid beta-oxidation"/>
    <property type="evidence" value="ECO:0007669"/>
    <property type="project" value="TreeGrafter"/>
</dbReference>
<dbReference type="Proteomes" id="UP000318693">
    <property type="component" value="Unassembled WGS sequence"/>
</dbReference>
<reference evidence="3 4" key="1">
    <citation type="submission" date="2019-07" db="EMBL/GenBank/DDBJ databases">
        <title>Georgenia wutianyii sp. nov. and Georgenia *** sp. nov. isolated from plateau pika (Ochotona curzoniae) in the Qinghai-Tibet plateau of China.</title>
        <authorList>
            <person name="Tian Z."/>
        </authorList>
    </citation>
    <scope>NUCLEOTIDE SEQUENCE [LARGE SCALE GENOMIC DNA]</scope>
    <source>
        <strain evidence="3 4">Z446</strain>
    </source>
</reference>
<dbReference type="InterPro" id="IPR001753">
    <property type="entry name" value="Enoyl-CoA_hydra/iso"/>
</dbReference>
<name>A0A552WXR6_9MICO</name>
<evidence type="ECO:0000313" key="4">
    <source>
        <dbReference type="Proteomes" id="UP000318693"/>
    </source>
</evidence>
<gene>
    <name evidence="3" type="ORF">FJ693_00560</name>
</gene>
<dbReference type="EMBL" id="VJXR01000001">
    <property type="protein sequence ID" value="TRW47631.1"/>
    <property type="molecule type" value="Genomic_DNA"/>
</dbReference>
<dbReference type="RefSeq" id="WP_143416585.1">
    <property type="nucleotide sequence ID" value="NZ_VJXR01000001.1"/>
</dbReference>